<dbReference type="PANTHER" id="PTHR35908">
    <property type="entry name" value="HYPOTHETICAL FUSION PROTEIN"/>
    <property type="match status" value="1"/>
</dbReference>
<dbReference type="Pfam" id="PF18029">
    <property type="entry name" value="Glyoxalase_6"/>
    <property type="match status" value="1"/>
</dbReference>
<accession>A0A542YUU2</accession>
<dbReference type="InterPro" id="IPR041581">
    <property type="entry name" value="Glyoxalase_6"/>
</dbReference>
<comment type="caution">
    <text evidence="2">The sequence shown here is derived from an EMBL/GenBank/DDBJ whole genome shotgun (WGS) entry which is preliminary data.</text>
</comment>
<reference evidence="2 3" key="1">
    <citation type="submission" date="2019-06" db="EMBL/GenBank/DDBJ databases">
        <title>Sequencing the genomes of 1000 actinobacteria strains.</title>
        <authorList>
            <person name="Klenk H.-P."/>
        </authorList>
    </citation>
    <scope>NUCLEOTIDE SEQUENCE [LARGE SCALE GENOMIC DNA]</scope>
    <source>
        <strain evidence="2 3">DSM 12335</strain>
    </source>
</reference>
<evidence type="ECO:0000313" key="3">
    <source>
        <dbReference type="Proteomes" id="UP000319516"/>
    </source>
</evidence>
<dbReference type="Proteomes" id="UP000319516">
    <property type="component" value="Unassembled WGS sequence"/>
</dbReference>
<dbReference type="InterPro" id="IPR029068">
    <property type="entry name" value="Glyas_Bleomycin-R_OHBP_Dase"/>
</dbReference>
<evidence type="ECO:0000259" key="1">
    <source>
        <dbReference type="Pfam" id="PF18029"/>
    </source>
</evidence>
<evidence type="ECO:0000313" key="2">
    <source>
        <dbReference type="EMBL" id="TQL51734.1"/>
    </source>
</evidence>
<dbReference type="Gene3D" id="3.10.180.10">
    <property type="entry name" value="2,3-Dihydroxybiphenyl 1,2-Dioxygenase, domain 1"/>
    <property type="match status" value="1"/>
</dbReference>
<sequence>MGQRPEEGHIVLADPGGGAFCVIEPYNAFLDGCGTFGELACYGTRDLGFFWSEALHWPLAWDRDEETAVQSPLGGTKVAWGGPPVAAKTVPNRQRFALTADGQDDLASEVDRLVGLGAVRLSTGPDGAVEMADLDGNEFWVTAQAV</sequence>
<name>A0A542YUU2_9MICO</name>
<keyword evidence="3" id="KW-1185">Reference proteome</keyword>
<protein>
    <recommendedName>
        <fullName evidence="1">Glyoxalase-like domain-containing protein</fullName>
    </recommendedName>
</protein>
<proteinExistence type="predicted"/>
<organism evidence="2 3">
    <name type="scientific">Ornithinicoccus hortensis</name>
    <dbReference type="NCBI Taxonomy" id="82346"/>
    <lineage>
        <taxon>Bacteria</taxon>
        <taxon>Bacillati</taxon>
        <taxon>Actinomycetota</taxon>
        <taxon>Actinomycetes</taxon>
        <taxon>Micrococcales</taxon>
        <taxon>Intrasporangiaceae</taxon>
        <taxon>Ornithinicoccus</taxon>
    </lineage>
</organism>
<gene>
    <name evidence="2" type="ORF">FB467_2888</name>
</gene>
<feature type="domain" description="Glyoxalase-like" evidence="1">
    <location>
        <begin position="40"/>
        <end position="141"/>
    </location>
</feature>
<dbReference type="PANTHER" id="PTHR35908:SF1">
    <property type="entry name" value="CONSERVED PROTEIN"/>
    <property type="match status" value="1"/>
</dbReference>
<dbReference type="AlphaFoldDB" id="A0A542YUU2"/>
<dbReference type="SUPFAM" id="SSF54593">
    <property type="entry name" value="Glyoxalase/Bleomycin resistance protein/Dihydroxybiphenyl dioxygenase"/>
    <property type="match status" value="1"/>
</dbReference>
<dbReference type="EMBL" id="VFOP01000001">
    <property type="protein sequence ID" value="TQL51734.1"/>
    <property type="molecule type" value="Genomic_DNA"/>
</dbReference>